<dbReference type="Proteomes" id="UP001175226">
    <property type="component" value="Unassembled WGS sequence"/>
</dbReference>
<evidence type="ECO:0000313" key="2">
    <source>
        <dbReference type="EMBL" id="KAK0434198.1"/>
    </source>
</evidence>
<evidence type="ECO:0000256" key="1">
    <source>
        <dbReference type="SAM" id="Phobius"/>
    </source>
</evidence>
<dbReference type="InterPro" id="IPR027948">
    <property type="entry name" value="DUF4436"/>
</dbReference>
<reference evidence="2" key="1">
    <citation type="submission" date="2023-06" db="EMBL/GenBank/DDBJ databases">
        <authorList>
            <consortium name="Lawrence Berkeley National Laboratory"/>
            <person name="Ahrendt S."/>
            <person name="Sahu N."/>
            <person name="Indic B."/>
            <person name="Wong-Bajracharya J."/>
            <person name="Merenyi Z."/>
            <person name="Ke H.-M."/>
            <person name="Monk M."/>
            <person name="Kocsube S."/>
            <person name="Drula E."/>
            <person name="Lipzen A."/>
            <person name="Balint B."/>
            <person name="Henrissat B."/>
            <person name="Andreopoulos B."/>
            <person name="Martin F.M."/>
            <person name="Harder C.B."/>
            <person name="Rigling D."/>
            <person name="Ford K.L."/>
            <person name="Foster G.D."/>
            <person name="Pangilinan J."/>
            <person name="Papanicolaou A."/>
            <person name="Barry K."/>
            <person name="LaButti K."/>
            <person name="Viragh M."/>
            <person name="Koriabine M."/>
            <person name="Yan M."/>
            <person name="Riley R."/>
            <person name="Champramary S."/>
            <person name="Plett K.L."/>
            <person name="Tsai I.J."/>
            <person name="Slot J."/>
            <person name="Sipos G."/>
            <person name="Plett J."/>
            <person name="Nagy L.G."/>
            <person name="Grigoriev I.V."/>
        </authorList>
    </citation>
    <scope>NUCLEOTIDE SEQUENCE</scope>
    <source>
        <strain evidence="2">FPL87.14</strain>
    </source>
</reference>
<keyword evidence="1" id="KW-0812">Transmembrane</keyword>
<proteinExistence type="predicted"/>
<keyword evidence="1" id="KW-0472">Membrane</keyword>
<sequence length="341" mass="37493">MVPTLSITLALRLHPGGELSYVTNAEGIKIYLSANLISADIQNTAMVVEWYIDNDTCGANCTEVDIFVDINLCPSNNRPDHHPYNSNRPTDPIFIWNATNSNLGAHDYYPRNNLPTFRTNVVVYPNYGHAPSSSHASLVYYPFDSYNAKMFAFARDASTNKSVSLVLNSASALFATSLSGLKISTYVKSESLAYLEVVEPGQRVVDVLVTIQRSNLVIGYCLIITLTFWLVTLMICLIMIATVVFGFRQRNEIVVIPVGTVFSFTQLWSSMPGAPEGFGDILDFAGLLPCLVLLSISAVAMVGIYLFANPDHPSRRPFTWGELGCRLRDTRAGTTAKSAKP</sequence>
<dbReference type="EMBL" id="JAUEPT010000073">
    <property type="protein sequence ID" value="KAK0434198.1"/>
    <property type="molecule type" value="Genomic_DNA"/>
</dbReference>
<comment type="caution">
    <text evidence="2">The sequence shown here is derived from an EMBL/GenBank/DDBJ whole genome shotgun (WGS) entry which is preliminary data.</text>
</comment>
<keyword evidence="1" id="KW-1133">Transmembrane helix</keyword>
<evidence type="ECO:0000313" key="3">
    <source>
        <dbReference type="Proteomes" id="UP001175226"/>
    </source>
</evidence>
<keyword evidence="3" id="KW-1185">Reference proteome</keyword>
<organism evidence="2 3">
    <name type="scientific">Armillaria borealis</name>
    <dbReference type="NCBI Taxonomy" id="47425"/>
    <lineage>
        <taxon>Eukaryota</taxon>
        <taxon>Fungi</taxon>
        <taxon>Dikarya</taxon>
        <taxon>Basidiomycota</taxon>
        <taxon>Agaricomycotina</taxon>
        <taxon>Agaricomycetes</taxon>
        <taxon>Agaricomycetidae</taxon>
        <taxon>Agaricales</taxon>
        <taxon>Marasmiineae</taxon>
        <taxon>Physalacriaceae</taxon>
        <taxon>Armillaria</taxon>
    </lineage>
</organism>
<gene>
    <name evidence="2" type="ORF">EV421DRAFT_1992805</name>
</gene>
<name>A0AA39J175_9AGAR</name>
<dbReference type="Pfam" id="PF14494">
    <property type="entry name" value="DUF4436"/>
    <property type="match status" value="1"/>
</dbReference>
<feature type="transmembrane region" description="Helical" evidence="1">
    <location>
        <begin position="281"/>
        <end position="308"/>
    </location>
</feature>
<feature type="transmembrane region" description="Helical" evidence="1">
    <location>
        <begin position="253"/>
        <end position="269"/>
    </location>
</feature>
<accession>A0AA39J175</accession>
<dbReference type="AlphaFoldDB" id="A0AA39J175"/>
<protein>
    <submittedName>
        <fullName evidence="2">Uncharacterized protein</fullName>
    </submittedName>
</protein>
<feature type="transmembrane region" description="Helical" evidence="1">
    <location>
        <begin position="217"/>
        <end position="246"/>
    </location>
</feature>